<dbReference type="EMBL" id="JAUCGM010000196">
    <property type="protein sequence ID" value="MDM8562552.1"/>
    <property type="molecule type" value="Genomic_DNA"/>
</dbReference>
<sequence>MSKEEKIVQVNYRITYDALPHESIEQLPPPIQDRLEELYDLTQTNPERAIPYLVDLTEKYPEAPVFDNYLISAYEATGQIKKAIALIEEAYQKHPDYFFAKVNYAFHCLKNNKSEKIPDIFEHKFDLKLLYPHREIFHVAEFISFNAVMALYHLATAHREVAERYYDVLYDLEPNNILT</sequence>
<protein>
    <recommendedName>
        <fullName evidence="3">Tetratricopeptide repeat protein</fullName>
    </recommendedName>
</protein>
<gene>
    <name evidence="1" type="ORF">QUF54_04280</name>
</gene>
<evidence type="ECO:0000313" key="1">
    <source>
        <dbReference type="EMBL" id="MDM8562552.1"/>
    </source>
</evidence>
<comment type="caution">
    <text evidence="1">The sequence shown here is derived from an EMBL/GenBank/DDBJ whole genome shotgun (WGS) entry which is preliminary data.</text>
</comment>
<evidence type="ECO:0008006" key="3">
    <source>
        <dbReference type="Google" id="ProtNLM"/>
    </source>
</evidence>
<dbReference type="InterPro" id="IPR011990">
    <property type="entry name" value="TPR-like_helical_dom_sf"/>
</dbReference>
<proteinExistence type="predicted"/>
<dbReference type="Gene3D" id="1.25.40.10">
    <property type="entry name" value="Tetratricopeptide repeat domain"/>
    <property type="match status" value="1"/>
</dbReference>
<keyword evidence="2" id="KW-1185">Reference proteome</keyword>
<evidence type="ECO:0000313" key="2">
    <source>
        <dbReference type="Proteomes" id="UP001171945"/>
    </source>
</evidence>
<dbReference type="SUPFAM" id="SSF48452">
    <property type="entry name" value="TPR-like"/>
    <property type="match status" value="1"/>
</dbReference>
<reference evidence="1" key="1">
    <citation type="submission" date="2023-06" db="EMBL/GenBank/DDBJ databases">
        <title>Uncultivated large filamentous bacteria from sulfidic sediments reveal new species and different genomic features in energy metabolism and defense.</title>
        <authorList>
            <person name="Fonseca A."/>
        </authorList>
    </citation>
    <scope>NUCLEOTIDE SEQUENCE</scope>
    <source>
        <strain evidence="1">HSG4</strain>
    </source>
</reference>
<feature type="non-terminal residue" evidence="1">
    <location>
        <position position="179"/>
    </location>
</feature>
<dbReference type="Proteomes" id="UP001171945">
    <property type="component" value="Unassembled WGS sequence"/>
</dbReference>
<name>A0ABT7VS99_9GAMM</name>
<organism evidence="1 2">
    <name type="scientific">Candidatus Marithioploca araucensis</name>
    <dbReference type="NCBI Taxonomy" id="70273"/>
    <lineage>
        <taxon>Bacteria</taxon>
        <taxon>Pseudomonadati</taxon>
        <taxon>Pseudomonadota</taxon>
        <taxon>Gammaproteobacteria</taxon>
        <taxon>Thiotrichales</taxon>
        <taxon>Thiotrichaceae</taxon>
        <taxon>Candidatus Marithioploca</taxon>
    </lineage>
</organism>
<accession>A0ABT7VS99</accession>